<feature type="compositionally biased region" description="Low complexity" evidence="1">
    <location>
        <begin position="680"/>
        <end position="689"/>
    </location>
</feature>
<organism evidence="3 4">
    <name type="scientific">Nesidiocoris tenuis</name>
    <dbReference type="NCBI Taxonomy" id="355587"/>
    <lineage>
        <taxon>Eukaryota</taxon>
        <taxon>Metazoa</taxon>
        <taxon>Ecdysozoa</taxon>
        <taxon>Arthropoda</taxon>
        <taxon>Hexapoda</taxon>
        <taxon>Insecta</taxon>
        <taxon>Pterygota</taxon>
        <taxon>Neoptera</taxon>
        <taxon>Paraneoptera</taxon>
        <taxon>Hemiptera</taxon>
        <taxon>Heteroptera</taxon>
        <taxon>Panheteroptera</taxon>
        <taxon>Cimicomorpha</taxon>
        <taxon>Miridae</taxon>
        <taxon>Dicyphina</taxon>
        <taxon>Nesidiocoris</taxon>
    </lineage>
</organism>
<keyword evidence="2" id="KW-0732">Signal</keyword>
<proteinExistence type="predicted"/>
<dbReference type="EMBL" id="AP028919">
    <property type="protein sequence ID" value="BET00485.1"/>
    <property type="molecule type" value="Genomic_DNA"/>
</dbReference>
<evidence type="ECO:0000313" key="4">
    <source>
        <dbReference type="Proteomes" id="UP001307889"/>
    </source>
</evidence>
<feature type="region of interest" description="Disordered" evidence="1">
    <location>
        <begin position="143"/>
        <end position="182"/>
    </location>
</feature>
<evidence type="ECO:0000256" key="2">
    <source>
        <dbReference type="SAM" id="SignalP"/>
    </source>
</evidence>
<feature type="region of interest" description="Disordered" evidence="1">
    <location>
        <begin position="55"/>
        <end position="129"/>
    </location>
</feature>
<dbReference type="Proteomes" id="UP001307889">
    <property type="component" value="Chromosome 11"/>
</dbReference>
<feature type="region of interest" description="Disordered" evidence="1">
    <location>
        <begin position="196"/>
        <end position="232"/>
    </location>
</feature>
<evidence type="ECO:0000256" key="1">
    <source>
        <dbReference type="SAM" id="MobiDB-lite"/>
    </source>
</evidence>
<feature type="chain" id="PRO_5046732305" evidence="2">
    <location>
        <begin position="17"/>
        <end position="879"/>
    </location>
</feature>
<feature type="region of interest" description="Disordered" evidence="1">
    <location>
        <begin position="298"/>
        <end position="335"/>
    </location>
</feature>
<feature type="compositionally biased region" description="Basic and acidic residues" evidence="1">
    <location>
        <begin position="414"/>
        <end position="423"/>
    </location>
</feature>
<name>A0ABN7BA36_9HEMI</name>
<feature type="signal peptide" evidence="2">
    <location>
        <begin position="1"/>
        <end position="16"/>
    </location>
</feature>
<feature type="region of interest" description="Disordered" evidence="1">
    <location>
        <begin position="759"/>
        <end position="856"/>
    </location>
</feature>
<feature type="compositionally biased region" description="Polar residues" evidence="1">
    <location>
        <begin position="73"/>
        <end position="92"/>
    </location>
</feature>
<feature type="region of interest" description="Disordered" evidence="1">
    <location>
        <begin position="451"/>
        <end position="488"/>
    </location>
</feature>
<feature type="region of interest" description="Disordered" evidence="1">
    <location>
        <begin position="246"/>
        <end position="284"/>
    </location>
</feature>
<feature type="region of interest" description="Disordered" evidence="1">
    <location>
        <begin position="553"/>
        <end position="591"/>
    </location>
</feature>
<keyword evidence="4" id="KW-1185">Reference proteome</keyword>
<feature type="region of interest" description="Disordered" evidence="1">
    <location>
        <begin position="707"/>
        <end position="745"/>
    </location>
</feature>
<protein>
    <submittedName>
        <fullName evidence="3">Uncharacterized protein</fullName>
    </submittedName>
</protein>
<feature type="region of interest" description="Disordered" evidence="1">
    <location>
        <begin position="349"/>
        <end position="386"/>
    </location>
</feature>
<accession>A0ABN7BA36</accession>
<feature type="region of interest" description="Disordered" evidence="1">
    <location>
        <begin position="655"/>
        <end position="694"/>
    </location>
</feature>
<gene>
    <name evidence="3" type="ORF">NTJ_13304</name>
</gene>
<feature type="region of interest" description="Disordered" evidence="1">
    <location>
        <begin position="400"/>
        <end position="437"/>
    </location>
</feature>
<evidence type="ECO:0000313" key="3">
    <source>
        <dbReference type="EMBL" id="BET00485.1"/>
    </source>
</evidence>
<sequence>MRTFVLGLACVAAIHGYPVAEDDKGNFKFPGGDIPGNFLEAREPDTLNGIYNKGGYGIGKSKREDKPAGSSGSGNPMEQITGQWQNMFNQVQGMGGNMPFLQGSSNKNKREDKPAEGSTGGSSGGNPMEQITSQWQNVINQMQGMGGNMPFLSGSNSNKNKREDKPAEGSSGGSSGGNPMSQLTSQWQSVINQMQGMGGNMPFLQGSSNKNKREDKPAEGSTGGSSGGNPMEQITSQWQNVINQMQGMGGNMPFLSGGSSNKNKREDKPAEGSSGGSSGGNPMEQITSQWQSVINQMQGMGGNMPFLSSGSNKNKREDKPAEGSSGGSSGGNPMEQITSQWQNVINQMQGMGGNMPFLSSGSNKNKREDKPAEGSSGGSSGGNPMEQITSQWQNVINQMQGMGGNMPFLSGGSDKNKREDKPAEGSSGGSSGGNPMEQITSQWQNVINQMQGMGGNMPFLSGGSNKNKREDKPAEGSSGGSSGGNPMEQITSQWQNVINQMQGMGGNMPFLSGGSNKNKREDKPAEGSSGGSSGGNPMEQITSQWQNVINQMQGMGGNMPFLSGGSNKNKREDKPAEGSSGGSSGGNPMTQLTSQWQSVINQMQGMGGNMPFLQGSSNKNKREDKPAEGSTGGSSGGNPMEQITSQWQNVINQMQGMGGNMPFLSSSSNKNKREDKPAEGSSSGSGSSGNPMGQITQQWQSVINQMQGMGGNMPFLSGGSNKNKRSEESGSSPASGGSSGGNPMEQITSQWQNVINQMQGMGGNMPFLQGSSNKNKRSEESGSSAASGGSGGSSGGNPMEQITSQWQNVMNQMQGMGGNMPFLSGGNKNKREDKPAEGSSSGGSSGGNPMGQITQQWQNVINQMQGMGGNMPFLQGNSS</sequence>
<feature type="region of interest" description="Disordered" evidence="1">
    <location>
        <begin position="605"/>
        <end position="641"/>
    </location>
</feature>
<reference evidence="3 4" key="1">
    <citation type="submission" date="2023-09" db="EMBL/GenBank/DDBJ databases">
        <title>Nesidiocoris tenuis whole genome shotgun sequence.</title>
        <authorList>
            <person name="Shibata T."/>
            <person name="Shimoda M."/>
            <person name="Kobayashi T."/>
            <person name="Uehara T."/>
        </authorList>
    </citation>
    <scope>NUCLEOTIDE SEQUENCE [LARGE SCALE GENOMIC DNA]</scope>
    <source>
        <strain evidence="3 4">Japan</strain>
    </source>
</reference>
<feature type="region of interest" description="Disordered" evidence="1">
    <location>
        <begin position="502"/>
        <end position="539"/>
    </location>
</feature>
<feature type="compositionally biased region" description="Gly residues" evidence="1">
    <location>
        <begin position="840"/>
        <end position="849"/>
    </location>
</feature>